<dbReference type="Proteomes" id="UP000000763">
    <property type="component" value="Chromosome 8"/>
</dbReference>
<reference evidence="2" key="2">
    <citation type="submission" date="2002-06" db="EMBL/GenBank/DDBJ databases">
        <title>Oryza sativa nipponbare(GA3) genomic DNA, chromosome 8, BAC clone:OSJNBa0091M20.</title>
        <authorList>
            <person name="Sasaki T."/>
            <person name="Matsumoto T."/>
            <person name="Katayose Y."/>
        </authorList>
    </citation>
    <scope>NUCLEOTIDE SEQUENCE</scope>
</reference>
<protein>
    <submittedName>
        <fullName evidence="2">Uncharacterized protein</fullName>
    </submittedName>
</protein>
<evidence type="ECO:0000313" key="2">
    <source>
        <dbReference type="EMBL" id="BAC99751.1"/>
    </source>
</evidence>
<reference evidence="1" key="1">
    <citation type="submission" date="2001-12" db="EMBL/GenBank/DDBJ databases">
        <title>Oryza sativa nipponbare(GA3) genomic DNA, chromosome 8, PAC clone:P0026A08.</title>
        <authorList>
            <person name="Sasaki T."/>
            <person name="Matsumoto T."/>
            <person name="Yamamoto K."/>
        </authorList>
    </citation>
    <scope>NUCLEOTIDE SEQUENCE</scope>
</reference>
<name>Q6Z1L2_ORYSJ</name>
<proteinExistence type="predicted"/>
<reference evidence="3" key="3">
    <citation type="journal article" date="2005" name="Nature">
        <title>The map-based sequence of the rice genome.</title>
        <authorList>
            <consortium name="International rice genome sequencing project (IRGSP)"/>
            <person name="Matsumoto T."/>
            <person name="Wu J."/>
            <person name="Kanamori H."/>
            <person name="Katayose Y."/>
            <person name="Fujisawa M."/>
            <person name="Namiki N."/>
            <person name="Mizuno H."/>
            <person name="Yamamoto K."/>
            <person name="Antonio B.A."/>
            <person name="Baba T."/>
            <person name="Sakata K."/>
            <person name="Nagamura Y."/>
            <person name="Aoki H."/>
            <person name="Arikawa K."/>
            <person name="Arita K."/>
            <person name="Bito T."/>
            <person name="Chiden Y."/>
            <person name="Fujitsuka N."/>
            <person name="Fukunaka R."/>
            <person name="Hamada M."/>
            <person name="Harada C."/>
            <person name="Hayashi A."/>
            <person name="Hijishita S."/>
            <person name="Honda M."/>
            <person name="Hosokawa S."/>
            <person name="Ichikawa Y."/>
            <person name="Idonuma A."/>
            <person name="Iijima M."/>
            <person name="Ikeda M."/>
            <person name="Ikeno M."/>
            <person name="Ito K."/>
            <person name="Ito S."/>
            <person name="Ito T."/>
            <person name="Ito Y."/>
            <person name="Ito Y."/>
            <person name="Iwabuchi A."/>
            <person name="Kamiya K."/>
            <person name="Karasawa W."/>
            <person name="Kurita K."/>
            <person name="Katagiri S."/>
            <person name="Kikuta A."/>
            <person name="Kobayashi H."/>
            <person name="Kobayashi N."/>
            <person name="Machita K."/>
            <person name="Maehara T."/>
            <person name="Masukawa M."/>
            <person name="Mizubayashi T."/>
            <person name="Mukai Y."/>
            <person name="Nagasaki H."/>
            <person name="Nagata Y."/>
            <person name="Naito S."/>
            <person name="Nakashima M."/>
            <person name="Nakama Y."/>
            <person name="Nakamichi Y."/>
            <person name="Nakamura M."/>
            <person name="Meguro A."/>
            <person name="Negishi M."/>
            <person name="Ohta I."/>
            <person name="Ohta T."/>
            <person name="Okamoto M."/>
            <person name="Ono N."/>
            <person name="Saji S."/>
            <person name="Sakaguchi M."/>
            <person name="Sakai K."/>
            <person name="Shibata M."/>
            <person name="Shimokawa T."/>
            <person name="Song J."/>
            <person name="Takazaki Y."/>
            <person name="Terasawa K."/>
            <person name="Tsugane M."/>
            <person name="Tsuji K."/>
            <person name="Ueda S."/>
            <person name="Waki K."/>
            <person name="Yamagata H."/>
            <person name="Yamamoto M."/>
            <person name="Yamamoto S."/>
            <person name="Yamane H."/>
            <person name="Yoshiki S."/>
            <person name="Yoshihara R."/>
            <person name="Yukawa K."/>
            <person name="Zhong H."/>
            <person name="Yano M."/>
            <person name="Yuan Q."/>
            <person name="Ouyang S."/>
            <person name="Liu J."/>
            <person name="Jones K.M."/>
            <person name="Gansberger K."/>
            <person name="Moffat K."/>
            <person name="Hill J."/>
            <person name="Bera J."/>
            <person name="Fadrosh D."/>
            <person name="Jin S."/>
            <person name="Johri S."/>
            <person name="Kim M."/>
            <person name="Overton L."/>
            <person name="Reardon M."/>
            <person name="Tsitrin T."/>
            <person name="Vuong H."/>
            <person name="Weaver B."/>
            <person name="Ciecko A."/>
            <person name="Tallon L."/>
            <person name="Jackson J."/>
            <person name="Pai G."/>
            <person name="Aken S.V."/>
            <person name="Utterback T."/>
            <person name="Reidmuller S."/>
            <person name="Feldblyum T."/>
            <person name="Hsiao J."/>
            <person name="Zismann V."/>
            <person name="Iobst S."/>
            <person name="de Vazeille A.R."/>
            <person name="Buell C.R."/>
            <person name="Ying K."/>
            <person name="Li Y."/>
            <person name="Lu T."/>
            <person name="Huang Y."/>
            <person name="Zhao Q."/>
            <person name="Feng Q."/>
            <person name="Zhang L."/>
            <person name="Zhu J."/>
            <person name="Weng Q."/>
            <person name="Mu J."/>
            <person name="Lu Y."/>
            <person name="Fan D."/>
            <person name="Liu Y."/>
            <person name="Guan J."/>
            <person name="Zhang Y."/>
            <person name="Yu S."/>
            <person name="Liu X."/>
            <person name="Zhang Y."/>
            <person name="Hong G."/>
            <person name="Han B."/>
            <person name="Choisne N."/>
            <person name="Demange N."/>
            <person name="Orjeda G."/>
            <person name="Samain S."/>
            <person name="Cattolico L."/>
            <person name="Pelletier E."/>
            <person name="Couloux A."/>
            <person name="Segurens B."/>
            <person name="Wincker P."/>
            <person name="D'Hont A."/>
            <person name="Scarpelli C."/>
            <person name="Weissenbach J."/>
            <person name="Salanoubat M."/>
            <person name="Quetier F."/>
            <person name="Yu Y."/>
            <person name="Kim H.R."/>
            <person name="Rambo T."/>
            <person name="Currie J."/>
            <person name="Collura K."/>
            <person name="Luo M."/>
            <person name="Yang T."/>
            <person name="Ammiraju J.S.S."/>
            <person name="Engler F."/>
            <person name="Soderlund C."/>
            <person name="Wing R.A."/>
            <person name="Palmer L.E."/>
            <person name="de la Bastide M."/>
            <person name="Spiegel L."/>
            <person name="Nascimento L."/>
            <person name="Zutavern T."/>
            <person name="O'Shaughnessy A."/>
            <person name="Dike S."/>
            <person name="Dedhia N."/>
            <person name="Preston R."/>
            <person name="Balija V."/>
            <person name="McCombie W.R."/>
            <person name="Chow T."/>
            <person name="Chen H."/>
            <person name="Chung M."/>
            <person name="Chen C."/>
            <person name="Shaw J."/>
            <person name="Wu H."/>
            <person name="Hsiao K."/>
            <person name="Chao Y."/>
            <person name="Chu M."/>
            <person name="Cheng C."/>
            <person name="Hour A."/>
            <person name="Lee P."/>
            <person name="Lin S."/>
            <person name="Lin Y."/>
            <person name="Liou J."/>
            <person name="Liu S."/>
            <person name="Hsing Y."/>
            <person name="Raghuvanshi S."/>
            <person name="Mohanty A."/>
            <person name="Bharti A.K."/>
            <person name="Gaur A."/>
            <person name="Gupta V."/>
            <person name="Kumar D."/>
            <person name="Ravi V."/>
            <person name="Vij S."/>
            <person name="Kapur A."/>
            <person name="Khurana P."/>
            <person name="Khurana P."/>
            <person name="Khurana J.P."/>
            <person name="Tyagi A.K."/>
            <person name="Gaikwad K."/>
            <person name="Singh A."/>
            <person name="Dalal V."/>
            <person name="Srivastava S."/>
            <person name="Dixit A."/>
            <person name="Pal A.K."/>
            <person name="Ghazi I.A."/>
            <person name="Yadav M."/>
            <person name="Pandit A."/>
            <person name="Bhargava A."/>
            <person name="Sureshbabu K."/>
            <person name="Batra K."/>
            <person name="Sharma T.R."/>
            <person name="Mohapatra T."/>
            <person name="Singh N.K."/>
            <person name="Messing J."/>
            <person name="Nelson A.B."/>
            <person name="Fuks G."/>
            <person name="Kavchok S."/>
            <person name="Keizer G."/>
            <person name="Linton E."/>
            <person name="Llaca V."/>
            <person name="Song R."/>
            <person name="Tanyolac B."/>
            <person name="Young S."/>
            <person name="Ho-Il K."/>
            <person name="Hahn J.H."/>
            <person name="Sangsakoo G."/>
            <person name="Vanavichit A."/>
            <person name="de Mattos Luiz.A.T."/>
            <person name="Zimmer P.D."/>
            <person name="Malone G."/>
            <person name="Dellagostin O."/>
            <person name="de Oliveira A.C."/>
            <person name="Bevan M."/>
            <person name="Bancroft I."/>
            <person name="Minx P."/>
            <person name="Cordum H."/>
            <person name="Wilson R."/>
            <person name="Cheng Z."/>
            <person name="Jin W."/>
            <person name="Jiang J."/>
            <person name="Leong S.A."/>
            <person name="Iwama H."/>
            <person name="Gojobori T."/>
            <person name="Itoh T."/>
            <person name="Niimura Y."/>
            <person name="Fujii Y."/>
            <person name="Habara T."/>
            <person name="Sakai H."/>
            <person name="Sato Y."/>
            <person name="Wilson G."/>
            <person name="Kumar K."/>
            <person name="McCouch S."/>
            <person name="Juretic N."/>
            <person name="Hoen D."/>
            <person name="Wright S."/>
            <person name="Bruskiewich R."/>
            <person name="Bureau T."/>
            <person name="Miyao A."/>
            <person name="Hirochika H."/>
            <person name="Nishikawa T."/>
            <person name="Kadowaki K."/>
            <person name="Sugiura M."/>
            <person name="Burr B."/>
            <person name="Sasaki T."/>
        </authorList>
    </citation>
    <scope>NUCLEOTIDE SEQUENCE [LARGE SCALE GENOMIC DNA]</scope>
    <source>
        <strain evidence="3">cv. Nipponbare</strain>
    </source>
</reference>
<dbReference type="EMBL" id="AP005415">
    <property type="protein sequence ID" value="BAC99751.1"/>
    <property type="molecule type" value="Genomic_DNA"/>
</dbReference>
<gene>
    <name evidence="2" type="ORF">OSJNBa0091M20.29</name>
    <name evidence="1" type="ORF">P0026A08.4</name>
</gene>
<accession>Q6Z1L2</accession>
<evidence type="ECO:0000313" key="1">
    <source>
        <dbReference type="EMBL" id="BAC99519.1"/>
    </source>
</evidence>
<dbReference type="EMBL" id="AP004556">
    <property type="protein sequence ID" value="BAC99519.1"/>
    <property type="molecule type" value="Genomic_DNA"/>
</dbReference>
<sequence>MSSHACRPSPAARSRRAVPRVPPIVVSAMRRPHVVPLPQPVLADADAAVAAAARPPTRHLPTQPY</sequence>
<evidence type="ECO:0000313" key="3">
    <source>
        <dbReference type="Proteomes" id="UP000000763"/>
    </source>
</evidence>
<dbReference type="AlphaFoldDB" id="Q6Z1L2"/>
<reference evidence="3" key="4">
    <citation type="journal article" date="2008" name="Nucleic Acids Res.">
        <title>The rice annotation project database (RAP-DB): 2008 update.</title>
        <authorList>
            <consortium name="The rice annotation project (RAP)"/>
        </authorList>
    </citation>
    <scope>GENOME REANNOTATION</scope>
    <source>
        <strain evidence="3">cv. Nipponbare</strain>
    </source>
</reference>
<organism evidence="2 3">
    <name type="scientific">Oryza sativa subsp. japonica</name>
    <name type="common">Rice</name>
    <dbReference type="NCBI Taxonomy" id="39947"/>
    <lineage>
        <taxon>Eukaryota</taxon>
        <taxon>Viridiplantae</taxon>
        <taxon>Streptophyta</taxon>
        <taxon>Embryophyta</taxon>
        <taxon>Tracheophyta</taxon>
        <taxon>Spermatophyta</taxon>
        <taxon>Magnoliopsida</taxon>
        <taxon>Liliopsida</taxon>
        <taxon>Poales</taxon>
        <taxon>Poaceae</taxon>
        <taxon>BOP clade</taxon>
        <taxon>Oryzoideae</taxon>
        <taxon>Oryzeae</taxon>
        <taxon>Oryzinae</taxon>
        <taxon>Oryza</taxon>
        <taxon>Oryza sativa</taxon>
    </lineage>
</organism>